<evidence type="ECO:0000313" key="2">
    <source>
        <dbReference type="Proteomes" id="UP000621859"/>
    </source>
</evidence>
<organism evidence="1 2">
    <name type="scientific">Silvimonas amylolytica</name>
    <dbReference type="NCBI Taxonomy" id="449663"/>
    <lineage>
        <taxon>Bacteria</taxon>
        <taxon>Pseudomonadati</taxon>
        <taxon>Pseudomonadota</taxon>
        <taxon>Betaproteobacteria</taxon>
        <taxon>Neisseriales</taxon>
        <taxon>Chitinibacteraceae</taxon>
        <taxon>Silvimonas</taxon>
    </lineage>
</organism>
<sequence length="90" mass="10476">MLTNQDARDLMYRCYIGYWSALYYAAGTGIVQSFDHLREECSQFTQPALSEWIDYQAQHAPPRKSVFGGTYWLLPWAKALTRATPDKRDH</sequence>
<gene>
    <name evidence="1" type="ORF">GCM10010971_10960</name>
</gene>
<dbReference type="RefSeq" id="WP_188689937.1">
    <property type="nucleotide sequence ID" value="NZ_BMLY01000001.1"/>
</dbReference>
<keyword evidence="2" id="KW-1185">Reference proteome</keyword>
<accession>A0ABQ2PIH3</accession>
<proteinExistence type="predicted"/>
<dbReference type="EMBL" id="BMLY01000001">
    <property type="protein sequence ID" value="GGP25277.1"/>
    <property type="molecule type" value="Genomic_DNA"/>
</dbReference>
<evidence type="ECO:0000313" key="1">
    <source>
        <dbReference type="EMBL" id="GGP25277.1"/>
    </source>
</evidence>
<dbReference type="Proteomes" id="UP000621859">
    <property type="component" value="Unassembled WGS sequence"/>
</dbReference>
<name>A0ABQ2PIH3_9NEIS</name>
<protein>
    <submittedName>
        <fullName evidence="1">Uncharacterized protein</fullName>
    </submittedName>
</protein>
<reference evidence="2" key="1">
    <citation type="journal article" date="2019" name="Int. J. Syst. Evol. Microbiol.">
        <title>The Global Catalogue of Microorganisms (GCM) 10K type strain sequencing project: providing services to taxonomists for standard genome sequencing and annotation.</title>
        <authorList>
            <consortium name="The Broad Institute Genomics Platform"/>
            <consortium name="The Broad Institute Genome Sequencing Center for Infectious Disease"/>
            <person name="Wu L."/>
            <person name="Ma J."/>
        </authorList>
    </citation>
    <scope>NUCLEOTIDE SEQUENCE [LARGE SCALE GENOMIC DNA]</scope>
    <source>
        <strain evidence="2">CGMCC 1.8860</strain>
    </source>
</reference>
<comment type="caution">
    <text evidence="1">The sequence shown here is derived from an EMBL/GenBank/DDBJ whole genome shotgun (WGS) entry which is preliminary data.</text>
</comment>